<protein>
    <submittedName>
        <fullName evidence="1">Tripeptidyl-peptidase II protein</fullName>
        <ecNumber evidence="1">3.4.14.10</ecNumber>
    </submittedName>
</protein>
<evidence type="ECO:0000313" key="2">
    <source>
        <dbReference type="Proteomes" id="UP000827976"/>
    </source>
</evidence>
<reference evidence="2" key="1">
    <citation type="journal article" date="2022" name="Nat. Commun.">
        <title>Chromosome evolution and the genetic basis of agronomically important traits in greater yam.</title>
        <authorList>
            <person name="Bredeson J.V."/>
            <person name="Lyons J.B."/>
            <person name="Oniyinde I.O."/>
            <person name="Okereke N.R."/>
            <person name="Kolade O."/>
            <person name="Nnabue I."/>
            <person name="Nwadili C.O."/>
            <person name="Hribova E."/>
            <person name="Parker M."/>
            <person name="Nwogha J."/>
            <person name="Shu S."/>
            <person name="Carlson J."/>
            <person name="Kariba R."/>
            <person name="Muthemba S."/>
            <person name="Knop K."/>
            <person name="Barton G.J."/>
            <person name="Sherwood A.V."/>
            <person name="Lopez-Montes A."/>
            <person name="Asiedu R."/>
            <person name="Jamnadass R."/>
            <person name="Muchugi A."/>
            <person name="Goodstein D."/>
            <person name="Egesi C.N."/>
            <person name="Featherston J."/>
            <person name="Asfaw A."/>
            <person name="Simpson G.G."/>
            <person name="Dolezel J."/>
            <person name="Hendre P.S."/>
            <person name="Van Deynze A."/>
            <person name="Kumar P.L."/>
            <person name="Obidiegwu J.E."/>
            <person name="Bhattacharjee R."/>
            <person name="Rokhsar D.S."/>
        </authorList>
    </citation>
    <scope>NUCLEOTIDE SEQUENCE [LARGE SCALE GENOMIC DNA]</scope>
    <source>
        <strain evidence="2">cv. TDa95/00328</strain>
    </source>
</reference>
<organism evidence="1 2">
    <name type="scientific">Dioscorea alata</name>
    <name type="common">Purple yam</name>
    <dbReference type="NCBI Taxonomy" id="55571"/>
    <lineage>
        <taxon>Eukaryota</taxon>
        <taxon>Viridiplantae</taxon>
        <taxon>Streptophyta</taxon>
        <taxon>Embryophyta</taxon>
        <taxon>Tracheophyta</taxon>
        <taxon>Spermatophyta</taxon>
        <taxon>Magnoliopsida</taxon>
        <taxon>Liliopsida</taxon>
        <taxon>Dioscoreales</taxon>
        <taxon>Dioscoreaceae</taxon>
        <taxon>Dioscorea</taxon>
    </lineage>
</organism>
<accession>A0ACB7WBM1</accession>
<dbReference type="Proteomes" id="UP000827976">
    <property type="component" value="Chromosome 4"/>
</dbReference>
<evidence type="ECO:0000313" key="1">
    <source>
        <dbReference type="EMBL" id="KAH7685509.1"/>
    </source>
</evidence>
<name>A0ACB7WBM1_DIOAL</name>
<gene>
    <name evidence="1" type="ORF">IHE45_04G043600</name>
</gene>
<keyword evidence="2" id="KW-1185">Reference proteome</keyword>
<sequence length="748" mass="80698">MASPFASLLFHTCLLLSALIGISLVMAAERSTYIVHMDGSVMPKAFNHHKQWYTASLQSLSVATSNLLYVYENAMHGFSVVLSEEELRALKKMPGVLDVHKDRQAKVDTTHTYEFLNLNVATGLWPASNYGEDVIIGVIDTGVWPEHKSFNDRGMSEVPKRWKGVCEAGEEFNASMCNRKLIGARYFNKGVIAGNPGENITMNSARDIEGHGTHTSSTAAGSYTAANFFGYAPGLARGVAHRARLAMYKVLWLEGHYASDVLAAMDQAVADGVDVISISMGFDGLPLYEDPIAIASFSAMEKGIIVSSSAGNAGPDLETLHNGIPWVLTVAAGTIDRQLSGTLVLGNGQIITGTTHYPENAYLVDVPLVYNETILPCNSSKMLSSVGADNIIICKDKGRTWKQISFVTQSTDAGAVIISNTSEYIFEYTSPVIVIGPEDGVMLVEYAKNNSTATVTMKFKQTFLGTKPAPAVASFSSRGPSPSFKSVLKPDIMAPGVDVLAAWIPKVPVTHIGNAPLVSDFNIISGTSMSCPHASGVAALLKDARPGWSPAAIRSAMMTTASALDNTFQPIKEVGNYYIAASPLAVGAGQVDPNKALEPGLVYDASPQDYVSMLCAFNYTLNQIKLITRSSKDYACSKPSSDLNYPSFISIINANLTTQTFKRTVTNVGDGPAKYTVSMTVTEWLSVVVEPNVLVFKEKYEKLSYKVHLKASLEASRMTADGFGDLVWVSETRKYKVRSPIVVLLQGF</sequence>
<comment type="caution">
    <text evidence="1">The sequence shown here is derived from an EMBL/GenBank/DDBJ whole genome shotgun (WGS) entry which is preliminary data.</text>
</comment>
<proteinExistence type="predicted"/>
<dbReference type="EC" id="3.4.14.10" evidence="1"/>
<dbReference type="EMBL" id="CM037014">
    <property type="protein sequence ID" value="KAH7685509.1"/>
    <property type="molecule type" value="Genomic_DNA"/>
</dbReference>
<keyword evidence="1" id="KW-0378">Hydrolase</keyword>